<comment type="caution">
    <text evidence="5">The sequence shown here is derived from an EMBL/GenBank/DDBJ whole genome shotgun (WGS) entry which is preliminary data.</text>
</comment>
<evidence type="ECO:0000256" key="1">
    <source>
        <dbReference type="ARBA" id="ARBA00004496"/>
    </source>
</evidence>
<protein>
    <submittedName>
        <fullName evidence="5">Lysogenization protein HflD</fullName>
    </submittedName>
</protein>
<dbReference type="SUPFAM" id="SSF101322">
    <property type="entry name" value="YcfC-like"/>
    <property type="match status" value="1"/>
</dbReference>
<evidence type="ECO:0000256" key="4">
    <source>
        <dbReference type="ARBA" id="ARBA00023136"/>
    </source>
</evidence>
<dbReference type="EMBL" id="PYVN01000175">
    <property type="protein sequence ID" value="PTB84692.1"/>
    <property type="molecule type" value="Genomic_DNA"/>
</dbReference>
<dbReference type="PANTHER" id="PTHR38100:SF1">
    <property type="entry name" value="HIGH FREQUENCY LYSOGENIZATION PROTEIN HFLD"/>
    <property type="match status" value="1"/>
</dbReference>
<gene>
    <name evidence="5" type="ORF">C9940_05930</name>
</gene>
<evidence type="ECO:0000256" key="2">
    <source>
        <dbReference type="ARBA" id="ARBA00022475"/>
    </source>
</evidence>
<keyword evidence="3" id="KW-0963">Cytoplasm</keyword>
<dbReference type="GO" id="GO:0005737">
    <property type="term" value="C:cytoplasm"/>
    <property type="evidence" value="ECO:0007669"/>
    <property type="project" value="UniProtKB-SubCell"/>
</dbReference>
<dbReference type="Gene3D" id="1.10.3890.10">
    <property type="entry name" value="HflD-like"/>
    <property type="match status" value="1"/>
</dbReference>
<evidence type="ECO:0000313" key="5">
    <source>
        <dbReference type="EMBL" id="PTB84692.1"/>
    </source>
</evidence>
<comment type="subcellular location">
    <subcellularLocation>
        <location evidence="1">Cytoplasm</location>
    </subcellularLocation>
</comment>
<feature type="non-terminal residue" evidence="5">
    <location>
        <position position="1"/>
    </location>
</feature>
<dbReference type="Pfam" id="PF04356">
    <property type="entry name" value="DUF489"/>
    <property type="match status" value="1"/>
</dbReference>
<dbReference type="PANTHER" id="PTHR38100">
    <property type="entry name" value="HIGH FREQUENCY LYSOGENIZATION PROTEIN HFLD"/>
    <property type="match status" value="1"/>
</dbReference>
<keyword evidence="4" id="KW-0472">Membrane</keyword>
<evidence type="ECO:0000256" key="3">
    <source>
        <dbReference type="ARBA" id="ARBA00022490"/>
    </source>
</evidence>
<keyword evidence="2" id="KW-1003">Cell membrane</keyword>
<reference evidence="5" key="1">
    <citation type="submission" date="2018-03" db="EMBL/GenBank/DDBJ databases">
        <title>Cross-interface Injection: A General Nanoliter Liquid Handling Method Applied to Single Cells Genome Amplification Automated Nanoliter Liquid Handling Applied to Single Cell Multiple Displacement Amplification.</title>
        <authorList>
            <person name="Yun J."/>
            <person name="Xu P."/>
            <person name="Xu J."/>
            <person name="Dai X."/>
            <person name="Wang Y."/>
            <person name="Zheng X."/>
            <person name="Cao C."/>
            <person name="Yi Q."/>
            <person name="Zhu Y."/>
            <person name="Wang L."/>
            <person name="Dong Z."/>
            <person name="Huang Y."/>
            <person name="Huang L."/>
            <person name="Du W."/>
        </authorList>
    </citation>
    <scope>NUCLEOTIDE SEQUENCE [LARGE SCALE GENOMIC DNA]</scope>
    <source>
        <strain evidence="5">Z-D3-2</strain>
    </source>
</reference>
<proteinExistence type="predicted"/>
<name>A0A2T4CT62_9GAMM</name>
<sequence>AKRPAMLDLITRELDQIPQQIEYFGSITSPQVIARFADIYQRTVSELTPRIQVFGDSTYLQQADNVNRIRALLLSGIRAAVLWQQKGGRRWQFLLQSNKLLQAATDLHAQT</sequence>
<dbReference type="AlphaFoldDB" id="A0A2T4CT62"/>
<dbReference type="InterPro" id="IPR035932">
    <property type="entry name" value="HflD-like_sf"/>
</dbReference>
<organism evidence="5">
    <name type="scientific">Pseudidiomarina aestuarii</name>
    <dbReference type="NCBI Taxonomy" id="624146"/>
    <lineage>
        <taxon>Bacteria</taxon>
        <taxon>Pseudomonadati</taxon>
        <taxon>Pseudomonadota</taxon>
        <taxon>Gammaproteobacteria</taxon>
        <taxon>Alteromonadales</taxon>
        <taxon>Idiomarinaceae</taxon>
        <taxon>Pseudidiomarina</taxon>
    </lineage>
</organism>
<dbReference type="InterPro" id="IPR007451">
    <property type="entry name" value="HflD"/>
</dbReference>
<accession>A0A2T4CT62</accession>